<dbReference type="SMART" id="SM00220">
    <property type="entry name" value="S_TKc"/>
    <property type="match status" value="1"/>
</dbReference>
<dbReference type="GO" id="GO:0005524">
    <property type="term" value="F:ATP binding"/>
    <property type="evidence" value="ECO:0007669"/>
    <property type="project" value="InterPro"/>
</dbReference>
<sequence>MFGVSAQFQRLPTSAYNMSASAARSGLNESNVRQMGTPVMAGRWWKDHCNDIADRGYRLRPRYHPQWEPSWFNKGKDFYTVEDGQVTSREMGATRIQDGLQVVLKKVIPEEASNELKINQLFSTPEHSRQHDNHCAPLLDVIELSAHSGSQKLMVFPLLRPVNQLRIQTFGEFVVFFTQICEGIQFIHQRNVAHRDCTANSVMFDPSQIYPNGFRPVKIDRNRNFEAKAYTGTQRPPRYYFVDFGLSRQYPSRDAIDEPLQGGDKSAPEHQLGRRCNPFHTDIYYIGDLVRQEFMKAGNRKYNGFEFIEDLIASMTQDNPRERPLIEDVLQEFSRIRASLSERKLHSAILSKNTPKVLGIGRRGGRHSRKAEQTGLTCHPNGGAKQ</sequence>
<comment type="caution">
    <text evidence="3">The sequence shown here is derived from an EMBL/GenBank/DDBJ whole genome shotgun (WGS) entry which is preliminary data.</text>
</comment>
<dbReference type="Proteomes" id="UP001201163">
    <property type="component" value="Unassembled WGS sequence"/>
</dbReference>
<evidence type="ECO:0000259" key="2">
    <source>
        <dbReference type="PROSITE" id="PS50011"/>
    </source>
</evidence>
<dbReference type="AlphaFoldDB" id="A0AAD4QFH1"/>
<protein>
    <recommendedName>
        <fullName evidence="2">Protein kinase domain-containing protein</fullName>
    </recommendedName>
</protein>
<dbReference type="EMBL" id="JAKELL010000012">
    <property type="protein sequence ID" value="KAH8995419.1"/>
    <property type="molecule type" value="Genomic_DNA"/>
</dbReference>
<dbReference type="SUPFAM" id="SSF56112">
    <property type="entry name" value="Protein kinase-like (PK-like)"/>
    <property type="match status" value="1"/>
</dbReference>
<dbReference type="InterPro" id="IPR000719">
    <property type="entry name" value="Prot_kinase_dom"/>
</dbReference>
<accession>A0AAD4QFH1</accession>
<dbReference type="GO" id="GO:0004672">
    <property type="term" value="F:protein kinase activity"/>
    <property type="evidence" value="ECO:0007669"/>
    <property type="project" value="InterPro"/>
</dbReference>
<name>A0AAD4QFH1_9AGAM</name>
<organism evidence="3 4">
    <name type="scientific">Lactarius akahatsu</name>
    <dbReference type="NCBI Taxonomy" id="416441"/>
    <lineage>
        <taxon>Eukaryota</taxon>
        <taxon>Fungi</taxon>
        <taxon>Dikarya</taxon>
        <taxon>Basidiomycota</taxon>
        <taxon>Agaricomycotina</taxon>
        <taxon>Agaricomycetes</taxon>
        <taxon>Russulales</taxon>
        <taxon>Russulaceae</taxon>
        <taxon>Lactarius</taxon>
    </lineage>
</organism>
<dbReference type="PROSITE" id="PS50011">
    <property type="entry name" value="PROTEIN_KINASE_DOM"/>
    <property type="match status" value="1"/>
</dbReference>
<gene>
    <name evidence="3" type="ORF">EDB92DRAFT_1971157</name>
</gene>
<evidence type="ECO:0000313" key="3">
    <source>
        <dbReference type="EMBL" id="KAH8995419.1"/>
    </source>
</evidence>
<feature type="region of interest" description="Disordered" evidence="1">
    <location>
        <begin position="357"/>
        <end position="386"/>
    </location>
</feature>
<evidence type="ECO:0000256" key="1">
    <source>
        <dbReference type="SAM" id="MobiDB-lite"/>
    </source>
</evidence>
<feature type="domain" description="Protein kinase" evidence="2">
    <location>
        <begin position="1"/>
        <end position="349"/>
    </location>
</feature>
<proteinExistence type="predicted"/>
<reference evidence="3" key="1">
    <citation type="submission" date="2022-01" db="EMBL/GenBank/DDBJ databases">
        <title>Comparative genomics reveals a dynamic genome evolution in the ectomycorrhizal milk-cap (Lactarius) mushrooms.</title>
        <authorList>
            <consortium name="DOE Joint Genome Institute"/>
            <person name="Lebreton A."/>
            <person name="Tang N."/>
            <person name="Kuo A."/>
            <person name="LaButti K."/>
            <person name="Drula E."/>
            <person name="Barry K."/>
            <person name="Clum A."/>
            <person name="Lipzen A."/>
            <person name="Mousain D."/>
            <person name="Ng V."/>
            <person name="Wang R."/>
            <person name="Wang X."/>
            <person name="Dai Y."/>
            <person name="Henrissat B."/>
            <person name="Grigoriev I.V."/>
            <person name="Guerin-Laguette A."/>
            <person name="Yu F."/>
            <person name="Martin F.M."/>
        </authorList>
    </citation>
    <scope>NUCLEOTIDE SEQUENCE</scope>
    <source>
        <strain evidence="3">QP</strain>
    </source>
</reference>
<keyword evidence="4" id="KW-1185">Reference proteome</keyword>
<evidence type="ECO:0000313" key="4">
    <source>
        <dbReference type="Proteomes" id="UP001201163"/>
    </source>
</evidence>
<dbReference type="InterPro" id="IPR011009">
    <property type="entry name" value="Kinase-like_dom_sf"/>
</dbReference>
<dbReference type="Gene3D" id="1.10.510.10">
    <property type="entry name" value="Transferase(Phosphotransferase) domain 1"/>
    <property type="match status" value="1"/>
</dbReference>